<dbReference type="AlphaFoldDB" id="A0A3P7L9V9"/>
<protein>
    <submittedName>
        <fullName evidence="2">Uncharacterized protein</fullName>
    </submittedName>
</protein>
<keyword evidence="3" id="KW-1185">Reference proteome</keyword>
<accession>A0A3P7L9V9</accession>
<dbReference type="PANTHER" id="PTHR45632:SF5">
    <property type="entry name" value="KELCH-LIKE PROTEIN 22"/>
    <property type="match status" value="1"/>
</dbReference>
<organism evidence="2 3">
    <name type="scientific">Dibothriocephalus latus</name>
    <name type="common">Fish tapeworm</name>
    <name type="synonym">Diphyllobothrium latum</name>
    <dbReference type="NCBI Taxonomy" id="60516"/>
    <lineage>
        <taxon>Eukaryota</taxon>
        <taxon>Metazoa</taxon>
        <taxon>Spiralia</taxon>
        <taxon>Lophotrochozoa</taxon>
        <taxon>Platyhelminthes</taxon>
        <taxon>Cestoda</taxon>
        <taxon>Eucestoda</taxon>
        <taxon>Diphyllobothriidea</taxon>
        <taxon>Diphyllobothriidae</taxon>
        <taxon>Dibothriocephalus</taxon>
    </lineage>
</organism>
<dbReference type="SUPFAM" id="SSF50965">
    <property type="entry name" value="Galactose oxidase, central domain"/>
    <property type="match status" value="1"/>
</dbReference>
<dbReference type="InterPro" id="IPR015915">
    <property type="entry name" value="Kelch-typ_b-propeller"/>
</dbReference>
<keyword evidence="1" id="KW-0880">Kelch repeat</keyword>
<dbReference type="EMBL" id="UYRU01058029">
    <property type="protein sequence ID" value="VDN14015.1"/>
    <property type="molecule type" value="Genomic_DNA"/>
</dbReference>
<dbReference type="OrthoDB" id="2019572at2759"/>
<dbReference type="Gene3D" id="2.120.10.80">
    <property type="entry name" value="Kelch-type beta propeller"/>
    <property type="match status" value="2"/>
</dbReference>
<sequence>MLNRYDAATNTAQKLTDITGGLDAALVVIEDCIFAIGGYQQDRGYTNVDKFDARKRQWSECASIAGWRSKHTAVAVAVGEQTVICVCSGSRDGGNSQLDSCLLYSTREDKWYNLPNLKKAGQSAAAVALPDGRVFVIGGEDGIQRQSTLCFESISSVEICHLREPSDWQGPLKSSNVFWRDAAAMLGPRKEHAAVVFRGCIFIAGGSNGGGQYLSTVDVFSLPDNNRPLGQWSHLANWDMARPTAALVVWQNNLFSFIEIFTLPDNQRPLGQWTHLDNWDTARPSAALVVCQDRLFSFVDFAALAEGPSYLQDLSAGGDRICSFVPGGVTEAEVPRHV</sequence>
<dbReference type="InterPro" id="IPR011043">
    <property type="entry name" value="Gal_Oxase/kelch_b-propeller"/>
</dbReference>
<dbReference type="InterPro" id="IPR006652">
    <property type="entry name" value="Kelch_1"/>
</dbReference>
<proteinExistence type="predicted"/>
<evidence type="ECO:0000313" key="3">
    <source>
        <dbReference type="Proteomes" id="UP000281553"/>
    </source>
</evidence>
<dbReference type="PANTHER" id="PTHR45632">
    <property type="entry name" value="LD33804P"/>
    <property type="match status" value="1"/>
</dbReference>
<reference evidence="2 3" key="1">
    <citation type="submission" date="2018-11" db="EMBL/GenBank/DDBJ databases">
        <authorList>
            <consortium name="Pathogen Informatics"/>
        </authorList>
    </citation>
    <scope>NUCLEOTIDE SEQUENCE [LARGE SCALE GENOMIC DNA]</scope>
</reference>
<dbReference type="Proteomes" id="UP000281553">
    <property type="component" value="Unassembled WGS sequence"/>
</dbReference>
<gene>
    <name evidence="2" type="ORF">DILT_LOCUS9846</name>
</gene>
<name>A0A3P7L9V9_DIBLA</name>
<dbReference type="SMART" id="SM00612">
    <property type="entry name" value="Kelch"/>
    <property type="match status" value="3"/>
</dbReference>
<dbReference type="Pfam" id="PF01344">
    <property type="entry name" value="Kelch_1"/>
    <property type="match status" value="2"/>
</dbReference>
<evidence type="ECO:0000256" key="1">
    <source>
        <dbReference type="ARBA" id="ARBA00022441"/>
    </source>
</evidence>
<evidence type="ECO:0000313" key="2">
    <source>
        <dbReference type="EMBL" id="VDN14015.1"/>
    </source>
</evidence>